<sequence length="104" mass="11274">MANANANASSTPRCSFDSVEMNSPVAYGIADLVNPFNEIEGTRDFIDSGISPEITPVTDHTVNRDFPDGLVMRAYRCEVDLVVNHSVLQHFNIPGAPEALSPLL</sequence>
<organism evidence="1 2">
    <name type="scientific">Aspergillus sclerotialis</name>
    <dbReference type="NCBI Taxonomy" id="2070753"/>
    <lineage>
        <taxon>Eukaryota</taxon>
        <taxon>Fungi</taxon>
        <taxon>Dikarya</taxon>
        <taxon>Ascomycota</taxon>
        <taxon>Pezizomycotina</taxon>
        <taxon>Eurotiomycetes</taxon>
        <taxon>Eurotiomycetidae</taxon>
        <taxon>Eurotiales</taxon>
        <taxon>Aspergillaceae</taxon>
        <taxon>Aspergillus</taxon>
        <taxon>Aspergillus subgen. Polypaecilum</taxon>
    </lineage>
</organism>
<reference evidence="2" key="1">
    <citation type="submission" date="2017-02" db="EMBL/GenBank/DDBJ databases">
        <authorList>
            <person name="Tafer H."/>
            <person name="Lopandic K."/>
        </authorList>
    </citation>
    <scope>NUCLEOTIDE SEQUENCE [LARGE SCALE GENOMIC DNA]</scope>
    <source>
        <strain evidence="2">CBS 366.77</strain>
    </source>
</reference>
<dbReference type="EMBL" id="MVGC01000078">
    <property type="protein sequence ID" value="RJE24514.1"/>
    <property type="molecule type" value="Genomic_DNA"/>
</dbReference>
<name>A0A3A2ZYR6_9EURO</name>
<comment type="caution">
    <text evidence="1">The sequence shown here is derived from an EMBL/GenBank/DDBJ whole genome shotgun (WGS) entry which is preliminary data.</text>
</comment>
<dbReference type="AlphaFoldDB" id="A0A3A2ZYR6"/>
<dbReference type="Proteomes" id="UP000266188">
    <property type="component" value="Unassembled WGS sequence"/>
</dbReference>
<evidence type="ECO:0000313" key="2">
    <source>
        <dbReference type="Proteomes" id="UP000266188"/>
    </source>
</evidence>
<proteinExistence type="predicted"/>
<protein>
    <submittedName>
        <fullName evidence="1">Uncharacterized protein</fullName>
    </submittedName>
</protein>
<accession>A0A3A2ZYR6</accession>
<keyword evidence="2" id="KW-1185">Reference proteome</keyword>
<evidence type="ECO:0000313" key="1">
    <source>
        <dbReference type="EMBL" id="RJE24514.1"/>
    </source>
</evidence>
<gene>
    <name evidence="1" type="ORF">PHISCL_03152</name>
</gene>